<dbReference type="EMBL" id="ML978740">
    <property type="protein sequence ID" value="KAF2084517.1"/>
    <property type="molecule type" value="Genomic_DNA"/>
</dbReference>
<feature type="coiled-coil region" evidence="12">
    <location>
        <begin position="909"/>
        <end position="961"/>
    </location>
</feature>
<dbReference type="GO" id="GO:0003697">
    <property type="term" value="F:single-stranded DNA binding"/>
    <property type="evidence" value="ECO:0007669"/>
    <property type="project" value="TreeGrafter"/>
</dbReference>
<accession>A0A9P4HPG3</accession>
<dbReference type="GO" id="GO:0035861">
    <property type="term" value="C:site of double-strand break"/>
    <property type="evidence" value="ECO:0007669"/>
    <property type="project" value="TreeGrafter"/>
</dbReference>
<dbReference type="PANTHER" id="PTHR19306">
    <property type="entry name" value="STRUCTURAL MAINTENANCE OF CHROMOSOMES 5,6 SMC5, SMC6"/>
    <property type="match status" value="1"/>
</dbReference>
<evidence type="ECO:0000256" key="10">
    <source>
        <dbReference type="ARBA" id="ARBA00023204"/>
    </source>
</evidence>
<keyword evidence="16" id="KW-1185">Reference proteome</keyword>
<sequence>MAIQRKRQRFANDVEDNSSQIILPDDASENEDEDVDGDTLVPDDGHDSDLEALLSGKGERSRHKRLQKLVADKFRASVDNYPAENAIIEEVTCINFMCHSHLTVPLGPLINFIIGHNGSGKSAVLTALTVCLGTKATATNRAQSLKEFIKTGEESCMLSVKIKNHGSSSYKPELYGNSIIVERHFSRTGSSGFKIKNANGRQISTKRADLEDIIDAFQLQMDNPMNVLSQDMARQFLNSSTPSQKYKFFIDGTQLSALDADYHDVENSLEEAENKLELQRQNIEDHRKKWNEAYRKLEASNAIESVERKRDEAAAQWAWAQVEEQENVLSTIDARLVDQEAAIQQSEERAEEASRQYEAADERHKETERFLQSQRDEVAPLEEKHKEFDTQFKNRTTELKGILTQQRDLKSSIQGCRNTIKRLGNEVEQERKRQDAINGDEPARREEEIREAEARLEESKAAFQDHSRGFAPLDRKNLELNEKEQKLRPQLTAKREELRNQQNRVSQLKADRGNWMAAYDQKLPSLLKAIAQDTGFRRKPVGPIGRHVRLLKPEWSTILERQFGGMLNAFVVGSKADQNRLSHIMARVGLFPSIYIGQDVPLNTSGKEPADHLLTWIRVLKVDEPAALNQLIINQRIDQTVLCKDLNSEGSAIHRARPPNVHQIFTLRGAESRGDGWRLGYSSSGAEKTDPISAWRGPPRMQTDMASQVTMANEALNQISKELHELERQHQALQQACKEASQSLERHKRQNSNLKYESQRIEDEISEKKDALEELRPKAGLLESLYEQIETEKETLGINQTQFDEAQNTRDTLDADQRTLKTELDAVSRELDEAQRTIAKAGRKVQEKANDRAAKLRAKNAAVEAIDAAREVLEQVQADRDRQAQIVQDYISQATRVHSRVPVPQRETVESLERKFQELEKEVKRAQREVGGTREQLSEKVVEARRDLLQAEKGAKALEKLSEEFKRTLNERRSRLAKFRVLIADRAKITFTYLLSDRKFRGVLSIDSKSKQLDISVEPDMTTRGGEGRQTKTLSGGEKSFSTVCLLLSLWDAMGAPTRCLDEFDVFMDSVNRDISMKMIIGACRGSVSRQFIFITPQAMNNVSLGEDVKIIKMSDPERGQTTLTYGS</sequence>
<keyword evidence="5" id="KW-0547">Nucleotide-binding</keyword>
<evidence type="ECO:0000259" key="14">
    <source>
        <dbReference type="Pfam" id="PF02463"/>
    </source>
</evidence>
<keyword evidence="6" id="KW-0227">DNA damage</keyword>
<comment type="subcellular location">
    <subcellularLocation>
        <location evidence="2">Chromosome</location>
    </subcellularLocation>
    <subcellularLocation>
        <location evidence="1">Nucleus</location>
    </subcellularLocation>
</comment>
<evidence type="ECO:0000256" key="11">
    <source>
        <dbReference type="ARBA" id="ARBA00023242"/>
    </source>
</evidence>
<evidence type="ECO:0000313" key="15">
    <source>
        <dbReference type="EMBL" id="KAF2084517.1"/>
    </source>
</evidence>
<evidence type="ECO:0000256" key="1">
    <source>
        <dbReference type="ARBA" id="ARBA00004123"/>
    </source>
</evidence>
<evidence type="ECO:0000256" key="13">
    <source>
        <dbReference type="SAM" id="MobiDB-lite"/>
    </source>
</evidence>
<evidence type="ECO:0000256" key="12">
    <source>
        <dbReference type="SAM" id="Coils"/>
    </source>
</evidence>
<dbReference type="Gene3D" id="3.40.50.300">
    <property type="entry name" value="P-loop containing nucleotide triphosphate hydrolases"/>
    <property type="match status" value="2"/>
</dbReference>
<keyword evidence="8 12" id="KW-0175">Coiled coil</keyword>
<feature type="compositionally biased region" description="Acidic residues" evidence="13">
    <location>
        <begin position="26"/>
        <end position="37"/>
    </location>
</feature>
<gene>
    <name evidence="15" type="ORF">K490DRAFT_48974</name>
</gene>
<feature type="region of interest" description="Disordered" evidence="13">
    <location>
        <begin position="1"/>
        <end position="46"/>
    </location>
</feature>
<organism evidence="15 16">
    <name type="scientific">Saccharata proteae CBS 121410</name>
    <dbReference type="NCBI Taxonomy" id="1314787"/>
    <lineage>
        <taxon>Eukaryota</taxon>
        <taxon>Fungi</taxon>
        <taxon>Dikarya</taxon>
        <taxon>Ascomycota</taxon>
        <taxon>Pezizomycotina</taxon>
        <taxon>Dothideomycetes</taxon>
        <taxon>Dothideomycetes incertae sedis</taxon>
        <taxon>Botryosphaeriales</taxon>
        <taxon>Saccharataceae</taxon>
        <taxon>Saccharata</taxon>
    </lineage>
</organism>
<feature type="domain" description="RecF/RecN/SMC N-terminal" evidence="14">
    <location>
        <begin position="88"/>
        <end position="1098"/>
    </location>
</feature>
<dbReference type="GO" id="GO:0030915">
    <property type="term" value="C:Smc5-Smc6 complex"/>
    <property type="evidence" value="ECO:0007669"/>
    <property type="project" value="TreeGrafter"/>
</dbReference>
<dbReference type="AlphaFoldDB" id="A0A9P4HPG3"/>
<feature type="coiled-coil region" evidence="12">
    <location>
        <begin position="709"/>
        <end position="764"/>
    </location>
</feature>
<evidence type="ECO:0000313" key="16">
    <source>
        <dbReference type="Proteomes" id="UP000799776"/>
    </source>
</evidence>
<dbReference type="InterPro" id="IPR027417">
    <property type="entry name" value="P-loop_NTPase"/>
</dbReference>
<dbReference type="GO" id="GO:0005634">
    <property type="term" value="C:nucleus"/>
    <property type="evidence" value="ECO:0007669"/>
    <property type="project" value="UniProtKB-SubCell"/>
</dbReference>
<feature type="coiled-coil region" evidence="12">
    <location>
        <begin position="481"/>
        <end position="511"/>
    </location>
</feature>
<dbReference type="GO" id="GO:0003684">
    <property type="term" value="F:damaged DNA binding"/>
    <property type="evidence" value="ECO:0007669"/>
    <property type="project" value="TreeGrafter"/>
</dbReference>
<comment type="similarity">
    <text evidence="3">Belongs to the SMC family. SMC6 subfamily.</text>
</comment>
<dbReference type="OrthoDB" id="10072614at2759"/>
<reference evidence="15" key="1">
    <citation type="journal article" date="2020" name="Stud. Mycol.">
        <title>101 Dothideomycetes genomes: a test case for predicting lifestyles and emergence of pathogens.</title>
        <authorList>
            <person name="Haridas S."/>
            <person name="Albert R."/>
            <person name="Binder M."/>
            <person name="Bloem J."/>
            <person name="Labutti K."/>
            <person name="Salamov A."/>
            <person name="Andreopoulos B."/>
            <person name="Baker S."/>
            <person name="Barry K."/>
            <person name="Bills G."/>
            <person name="Bluhm B."/>
            <person name="Cannon C."/>
            <person name="Castanera R."/>
            <person name="Culley D."/>
            <person name="Daum C."/>
            <person name="Ezra D."/>
            <person name="Gonzalez J."/>
            <person name="Henrissat B."/>
            <person name="Kuo A."/>
            <person name="Liang C."/>
            <person name="Lipzen A."/>
            <person name="Lutzoni F."/>
            <person name="Magnuson J."/>
            <person name="Mondo S."/>
            <person name="Nolan M."/>
            <person name="Ohm R."/>
            <person name="Pangilinan J."/>
            <person name="Park H.-J."/>
            <person name="Ramirez L."/>
            <person name="Alfaro M."/>
            <person name="Sun H."/>
            <person name="Tritt A."/>
            <person name="Yoshinaga Y."/>
            <person name="Zwiers L.-H."/>
            <person name="Turgeon B."/>
            <person name="Goodwin S."/>
            <person name="Spatafora J."/>
            <person name="Crous P."/>
            <person name="Grigoriev I."/>
        </authorList>
    </citation>
    <scope>NUCLEOTIDE SEQUENCE</scope>
    <source>
        <strain evidence="15">CBS 121410</strain>
    </source>
</reference>
<evidence type="ECO:0000256" key="5">
    <source>
        <dbReference type="ARBA" id="ARBA00022741"/>
    </source>
</evidence>
<dbReference type="Proteomes" id="UP000799776">
    <property type="component" value="Unassembled WGS sequence"/>
</dbReference>
<dbReference type="SUPFAM" id="SSF57997">
    <property type="entry name" value="Tropomyosin"/>
    <property type="match status" value="1"/>
</dbReference>
<evidence type="ECO:0000256" key="9">
    <source>
        <dbReference type="ARBA" id="ARBA00023172"/>
    </source>
</evidence>
<keyword evidence="9" id="KW-0233">DNA recombination</keyword>
<dbReference type="SUPFAM" id="SSF52540">
    <property type="entry name" value="P-loop containing nucleoside triphosphate hydrolases"/>
    <property type="match status" value="1"/>
</dbReference>
<feature type="region of interest" description="Disordered" evidence="13">
    <location>
        <begin position="430"/>
        <end position="452"/>
    </location>
</feature>
<evidence type="ECO:0000256" key="2">
    <source>
        <dbReference type="ARBA" id="ARBA00004286"/>
    </source>
</evidence>
<dbReference type="Pfam" id="PF02463">
    <property type="entry name" value="SMC_N"/>
    <property type="match status" value="1"/>
</dbReference>
<dbReference type="Gene3D" id="1.10.287.1490">
    <property type="match status" value="1"/>
</dbReference>
<comment type="caution">
    <text evidence="15">The sequence shown here is derived from an EMBL/GenBank/DDBJ whole genome shotgun (WGS) entry which is preliminary data.</text>
</comment>
<dbReference type="GO" id="GO:0000724">
    <property type="term" value="P:double-strand break repair via homologous recombination"/>
    <property type="evidence" value="ECO:0007669"/>
    <property type="project" value="TreeGrafter"/>
</dbReference>
<evidence type="ECO:0000256" key="4">
    <source>
        <dbReference type="ARBA" id="ARBA00022454"/>
    </source>
</evidence>
<name>A0A9P4HPG3_9PEZI</name>
<evidence type="ECO:0000256" key="7">
    <source>
        <dbReference type="ARBA" id="ARBA00022840"/>
    </source>
</evidence>
<feature type="coiled-coil region" evidence="12">
    <location>
        <begin position="255"/>
        <end position="370"/>
    </location>
</feature>
<proteinExistence type="inferred from homology"/>
<evidence type="ECO:0000256" key="6">
    <source>
        <dbReference type="ARBA" id="ARBA00022763"/>
    </source>
</evidence>
<evidence type="ECO:0000256" key="3">
    <source>
        <dbReference type="ARBA" id="ARBA00006793"/>
    </source>
</evidence>
<keyword evidence="4" id="KW-0158">Chromosome</keyword>
<dbReference type="PANTHER" id="PTHR19306:SF6">
    <property type="entry name" value="STRUCTURAL MAINTENANCE OF CHROMOSOMES PROTEIN 6"/>
    <property type="match status" value="1"/>
</dbReference>
<protein>
    <submittedName>
        <fullName evidence="15">Dna repair protein rad18</fullName>
    </submittedName>
</protein>
<keyword evidence="10" id="KW-0234">DNA repair</keyword>
<evidence type="ECO:0000256" key="8">
    <source>
        <dbReference type="ARBA" id="ARBA00023054"/>
    </source>
</evidence>
<feature type="coiled-coil region" evidence="12">
    <location>
        <begin position="817"/>
        <end position="879"/>
    </location>
</feature>
<keyword evidence="11" id="KW-0539">Nucleus</keyword>
<keyword evidence="7" id="KW-0067">ATP-binding</keyword>
<dbReference type="InterPro" id="IPR003395">
    <property type="entry name" value="RecF/RecN/SMC_N"/>
</dbReference>
<dbReference type="GO" id="GO:0005524">
    <property type="term" value="F:ATP binding"/>
    <property type="evidence" value="ECO:0007669"/>
    <property type="project" value="UniProtKB-KW"/>
</dbReference>